<dbReference type="GO" id="GO:0003723">
    <property type="term" value="F:RNA binding"/>
    <property type="evidence" value="ECO:0007669"/>
    <property type="project" value="UniProtKB-KW"/>
</dbReference>
<dbReference type="InterPro" id="IPR042092">
    <property type="entry name" value="PsdUridine_s_RsuA/RluB/E/F_cat"/>
</dbReference>
<dbReference type="InterPro" id="IPR020094">
    <property type="entry name" value="TruA/RsuA/RluB/E/F_N"/>
</dbReference>
<protein>
    <recommendedName>
        <fullName evidence="4">Pseudouridine synthase</fullName>
        <ecNumber evidence="4">5.4.99.-</ecNumber>
    </recommendedName>
</protein>
<dbReference type="AlphaFoldDB" id="A0AA88ZPB2"/>
<dbReference type="InterPro" id="IPR050343">
    <property type="entry name" value="RsuA_PseudoU_synthase"/>
</dbReference>
<organism evidence="6 7">
    <name type="scientific">Clostridium novyi A str. 4570</name>
    <dbReference type="NCBI Taxonomy" id="1444290"/>
    <lineage>
        <taxon>Bacteria</taxon>
        <taxon>Bacillati</taxon>
        <taxon>Bacillota</taxon>
        <taxon>Clostridia</taxon>
        <taxon>Eubacteriales</taxon>
        <taxon>Clostridiaceae</taxon>
        <taxon>Clostridium</taxon>
    </lineage>
</organism>
<dbReference type="RefSeq" id="WP_039250232.1">
    <property type="nucleotide sequence ID" value="NZ_JDRX01000019.1"/>
</dbReference>
<dbReference type="GO" id="GO:0000455">
    <property type="term" value="P:enzyme-directed rRNA pseudouridine synthesis"/>
    <property type="evidence" value="ECO:0007669"/>
    <property type="project" value="UniProtKB-ARBA"/>
</dbReference>
<sequence>MRINKLLSNYGICSRKEANRIIEQNRIIVNGKLCIPGQWVEESDEILLDNERIKPKEKVYILLNKPVGITCTSSKDIKDNIIDFVDYKDYIFPVGRLDKESEGLIILTNDGELSNKILESENMHEKEYVVTVDKPFDDEFIENMSKGVQLKGVKTRPCIVNRIDECTFKIILTQGLNRQIRKMTRAFGYTVVKLKRIRIMNLKIDGIDIGSFRHFTQDELNNIRVMVIK</sequence>
<evidence type="ECO:0000256" key="2">
    <source>
        <dbReference type="ARBA" id="ARBA00023235"/>
    </source>
</evidence>
<dbReference type="SMART" id="SM00363">
    <property type="entry name" value="S4"/>
    <property type="match status" value="1"/>
</dbReference>
<dbReference type="PROSITE" id="PS01149">
    <property type="entry name" value="PSI_RSU"/>
    <property type="match status" value="1"/>
</dbReference>
<gene>
    <name evidence="6" type="ORF">Z969_08155</name>
</gene>
<evidence type="ECO:0000313" key="6">
    <source>
        <dbReference type="EMBL" id="KGN01640.1"/>
    </source>
</evidence>
<dbReference type="GO" id="GO:0120159">
    <property type="term" value="F:rRNA pseudouridine synthase activity"/>
    <property type="evidence" value="ECO:0007669"/>
    <property type="project" value="UniProtKB-ARBA"/>
</dbReference>
<dbReference type="Pfam" id="PF00849">
    <property type="entry name" value="PseudoU_synth_2"/>
    <property type="match status" value="1"/>
</dbReference>
<dbReference type="InterPro" id="IPR000748">
    <property type="entry name" value="PsdUridine_synth_RsuA/RluB/E/F"/>
</dbReference>
<dbReference type="SUPFAM" id="SSF55120">
    <property type="entry name" value="Pseudouridine synthase"/>
    <property type="match status" value="1"/>
</dbReference>
<keyword evidence="2 4" id="KW-0413">Isomerase</keyword>
<evidence type="ECO:0000313" key="7">
    <source>
        <dbReference type="Proteomes" id="UP000030016"/>
    </source>
</evidence>
<dbReference type="EC" id="5.4.99.-" evidence="4"/>
<dbReference type="PANTHER" id="PTHR47683">
    <property type="entry name" value="PSEUDOURIDINE SYNTHASE FAMILY PROTEIN-RELATED"/>
    <property type="match status" value="1"/>
</dbReference>
<keyword evidence="3" id="KW-0694">RNA-binding</keyword>
<reference evidence="6 7" key="1">
    <citation type="submission" date="2014-01" db="EMBL/GenBank/DDBJ databases">
        <title>Plasmidome dynamics in the species complex Clostridium novyi sensu lato converts strains of independent lineages into distinctly different pathogens.</title>
        <authorList>
            <person name="Skarin H."/>
            <person name="Segerman B."/>
        </authorList>
    </citation>
    <scope>NUCLEOTIDE SEQUENCE [LARGE SCALE GENOMIC DNA]</scope>
    <source>
        <strain evidence="6 7">4570</strain>
    </source>
</reference>
<dbReference type="Gene3D" id="3.30.70.1560">
    <property type="entry name" value="Alpha-L RNA-binding motif"/>
    <property type="match status" value="1"/>
</dbReference>
<dbReference type="Proteomes" id="UP000030016">
    <property type="component" value="Unassembled WGS sequence"/>
</dbReference>
<dbReference type="Gene3D" id="3.30.70.580">
    <property type="entry name" value="Pseudouridine synthase I, catalytic domain, N-terminal subdomain"/>
    <property type="match status" value="1"/>
</dbReference>
<dbReference type="InterPro" id="IPR020103">
    <property type="entry name" value="PsdUridine_synth_cat_dom_sf"/>
</dbReference>
<dbReference type="InterPro" id="IPR002942">
    <property type="entry name" value="S4_RNA-bd"/>
</dbReference>
<dbReference type="Pfam" id="PF01479">
    <property type="entry name" value="S4"/>
    <property type="match status" value="1"/>
</dbReference>
<dbReference type="InterPro" id="IPR036986">
    <property type="entry name" value="S4_RNA-bd_sf"/>
</dbReference>
<dbReference type="InterPro" id="IPR018496">
    <property type="entry name" value="PsdUridine_synth_RsuA/RluB_CS"/>
</dbReference>
<comment type="caution">
    <text evidence="6">The sequence shown here is derived from an EMBL/GenBank/DDBJ whole genome shotgun (WGS) entry which is preliminary data.</text>
</comment>
<dbReference type="PROSITE" id="PS50889">
    <property type="entry name" value="S4"/>
    <property type="match status" value="1"/>
</dbReference>
<accession>A0AA88ZPB2</accession>
<evidence type="ECO:0000256" key="3">
    <source>
        <dbReference type="PROSITE-ProRule" id="PRU00182"/>
    </source>
</evidence>
<proteinExistence type="inferred from homology"/>
<dbReference type="SUPFAM" id="SSF55174">
    <property type="entry name" value="Alpha-L RNA-binding motif"/>
    <property type="match status" value="1"/>
</dbReference>
<dbReference type="FunFam" id="3.30.70.1560:FF:000002">
    <property type="entry name" value="Pseudouridine synthase"/>
    <property type="match status" value="1"/>
</dbReference>
<dbReference type="Gene3D" id="3.10.290.10">
    <property type="entry name" value="RNA-binding S4 domain"/>
    <property type="match status" value="1"/>
</dbReference>
<dbReference type="PANTHER" id="PTHR47683:SF2">
    <property type="entry name" value="RNA-BINDING S4 DOMAIN-CONTAINING PROTEIN"/>
    <property type="match status" value="1"/>
</dbReference>
<name>A0AA88ZPB2_CLONO</name>
<evidence type="ECO:0000259" key="5">
    <source>
        <dbReference type="SMART" id="SM00363"/>
    </source>
</evidence>
<dbReference type="NCBIfam" id="TIGR00093">
    <property type="entry name" value="pseudouridine synthase"/>
    <property type="match status" value="1"/>
</dbReference>
<comment type="similarity">
    <text evidence="1 4">Belongs to the pseudouridine synthase RsuA family.</text>
</comment>
<evidence type="ECO:0000256" key="1">
    <source>
        <dbReference type="ARBA" id="ARBA00008348"/>
    </source>
</evidence>
<evidence type="ECO:0000256" key="4">
    <source>
        <dbReference type="RuleBase" id="RU003887"/>
    </source>
</evidence>
<dbReference type="CDD" id="cd00165">
    <property type="entry name" value="S4"/>
    <property type="match status" value="1"/>
</dbReference>
<dbReference type="InterPro" id="IPR006145">
    <property type="entry name" value="PsdUridine_synth_RsuA/RluA"/>
</dbReference>
<feature type="domain" description="RNA-binding S4" evidence="5">
    <location>
        <begin position="1"/>
        <end position="58"/>
    </location>
</feature>
<dbReference type="EMBL" id="JDRX01000019">
    <property type="protein sequence ID" value="KGN01640.1"/>
    <property type="molecule type" value="Genomic_DNA"/>
</dbReference>